<feature type="transmembrane region" description="Helical" evidence="1">
    <location>
        <begin position="56"/>
        <end position="76"/>
    </location>
</feature>
<organism evidence="2 3">
    <name type="scientific">Corynebacterium kalinowskii</name>
    <dbReference type="NCBI Taxonomy" id="2675216"/>
    <lineage>
        <taxon>Bacteria</taxon>
        <taxon>Bacillati</taxon>
        <taxon>Actinomycetota</taxon>
        <taxon>Actinomycetes</taxon>
        <taxon>Mycobacteriales</taxon>
        <taxon>Corynebacteriaceae</taxon>
        <taxon>Corynebacterium</taxon>
    </lineage>
</organism>
<evidence type="ECO:0000313" key="3">
    <source>
        <dbReference type="Proteomes" id="UP000427071"/>
    </source>
</evidence>
<evidence type="ECO:0000256" key="1">
    <source>
        <dbReference type="SAM" id="Phobius"/>
    </source>
</evidence>
<keyword evidence="1" id="KW-1133">Transmembrane helix</keyword>
<name>A0A6B8VB84_9CORY</name>
<keyword evidence="1" id="KW-0812">Transmembrane</keyword>
<accession>A0A6B8VB84</accession>
<evidence type="ECO:0000313" key="2">
    <source>
        <dbReference type="EMBL" id="QGU02402.1"/>
    </source>
</evidence>
<feature type="transmembrane region" description="Helical" evidence="1">
    <location>
        <begin position="123"/>
        <end position="144"/>
    </location>
</feature>
<feature type="transmembrane region" description="Helical" evidence="1">
    <location>
        <begin position="33"/>
        <end position="50"/>
    </location>
</feature>
<keyword evidence="3" id="KW-1185">Reference proteome</keyword>
<keyword evidence="1" id="KW-0472">Membrane</keyword>
<protein>
    <submittedName>
        <fullName evidence="2">Uncharacterized protein</fullName>
    </submittedName>
</protein>
<dbReference type="AlphaFoldDB" id="A0A6B8VB84"/>
<dbReference type="EMBL" id="CP046452">
    <property type="protein sequence ID" value="QGU02402.1"/>
    <property type="molecule type" value="Genomic_DNA"/>
</dbReference>
<dbReference type="KEGG" id="ckw:CKALI_07700"/>
<reference evidence="3" key="1">
    <citation type="submission" date="2019-11" db="EMBL/GenBank/DDBJ databases">
        <title>Complete genome sequence of Corynebacterium kalinowskii 1959, a novel Corynebacterium species isolated from soil of a small paddock in Vilsendorf, Germany.</title>
        <authorList>
            <person name="Schaffert L."/>
            <person name="Ruwe M."/>
            <person name="Milse J."/>
            <person name="Hanuschka K."/>
            <person name="Ortseifen V."/>
            <person name="Droste J."/>
            <person name="Brandt D."/>
            <person name="Schlueter L."/>
            <person name="Kutter Y."/>
            <person name="Vinke S."/>
            <person name="Viehoefer P."/>
            <person name="Jacob L."/>
            <person name="Luebke N.-C."/>
            <person name="Schulte-Berndt E."/>
            <person name="Hain C."/>
            <person name="Linder M."/>
            <person name="Schmidt P."/>
            <person name="Wollenschlaeger L."/>
            <person name="Luttermann T."/>
            <person name="Thieme E."/>
            <person name="Hassa J."/>
            <person name="Haak M."/>
            <person name="Wittchen M."/>
            <person name="Mentz A."/>
            <person name="Persicke M."/>
            <person name="Busche T."/>
            <person name="Ruckert C."/>
        </authorList>
    </citation>
    <scope>NUCLEOTIDE SEQUENCE [LARGE SCALE GENOMIC DNA]</scope>
    <source>
        <strain evidence="3">1959</strain>
    </source>
</reference>
<proteinExistence type="predicted"/>
<feature type="transmembrane region" description="Helical" evidence="1">
    <location>
        <begin position="88"/>
        <end position="111"/>
    </location>
</feature>
<gene>
    <name evidence="2" type="ORF">CKALI_07700</name>
</gene>
<dbReference type="Proteomes" id="UP000427071">
    <property type="component" value="Chromosome"/>
</dbReference>
<dbReference type="RefSeq" id="WP_156192724.1">
    <property type="nucleotide sequence ID" value="NZ_CP046452.1"/>
</dbReference>
<sequence>MSINDRIIERTENFYADEFEKAQANRSAVVTQYWFNYVNLALAPVLAWLLPREYSYVSYLVLIGPIIGLIAGNSWLKKSVARPKIHGLRYLWGWEWALMVAIIVAWLAGLFRAEGGDNWSYNAGAMIGALVGATAAIIAIPLVSGWQRRRDLKRLNAEAED</sequence>